<dbReference type="CDD" id="cd04451">
    <property type="entry name" value="S1_IF1"/>
    <property type="match status" value="1"/>
</dbReference>
<comment type="similarity">
    <text evidence="1 4">Belongs to the IF-1 family.</text>
</comment>
<dbReference type="GO" id="GO:0019843">
    <property type="term" value="F:rRNA binding"/>
    <property type="evidence" value="ECO:0007669"/>
    <property type="project" value="UniProtKB-UniRule"/>
</dbReference>
<dbReference type="SMART" id="SM00316">
    <property type="entry name" value="S1"/>
    <property type="match status" value="1"/>
</dbReference>
<gene>
    <name evidence="4" type="primary">infA</name>
    <name evidence="7" type="ORF">BRCON_1363</name>
</gene>
<dbReference type="GO" id="GO:0003743">
    <property type="term" value="F:translation initiation factor activity"/>
    <property type="evidence" value="ECO:0007669"/>
    <property type="project" value="UniProtKB-UniRule"/>
</dbReference>
<dbReference type="PROSITE" id="PS50832">
    <property type="entry name" value="S1_IF1_TYPE"/>
    <property type="match status" value="1"/>
</dbReference>
<comment type="subunit">
    <text evidence="4">Component of the 30S ribosomal translation pre-initiation complex which assembles on the 30S ribosome in the order IF-2 and IF-3, IF-1 and N-formylmethionyl-tRNA(fMet); mRNA recruitment can occur at any time during PIC assembly.</text>
</comment>
<dbReference type="FunFam" id="2.40.50.140:FF:000002">
    <property type="entry name" value="Translation initiation factor IF-1"/>
    <property type="match status" value="1"/>
</dbReference>
<dbReference type="InterPro" id="IPR004368">
    <property type="entry name" value="TIF_IF1"/>
</dbReference>
<dbReference type="InterPro" id="IPR003029">
    <property type="entry name" value="S1_domain"/>
</dbReference>
<dbReference type="AlphaFoldDB" id="A0A2Z4Y4S6"/>
<organism evidence="7 8">
    <name type="scientific">Sumerlaea chitinivorans</name>
    <dbReference type="NCBI Taxonomy" id="2250252"/>
    <lineage>
        <taxon>Bacteria</taxon>
        <taxon>Candidatus Sumerlaeota</taxon>
        <taxon>Candidatus Sumerlaeia</taxon>
        <taxon>Candidatus Sumerlaeales</taxon>
        <taxon>Candidatus Sumerlaeaceae</taxon>
        <taxon>Candidatus Sumerlaea</taxon>
    </lineage>
</organism>
<dbReference type="NCBIfam" id="TIGR00008">
    <property type="entry name" value="infA"/>
    <property type="match status" value="1"/>
</dbReference>
<evidence type="ECO:0000256" key="1">
    <source>
        <dbReference type="ARBA" id="ARBA00010939"/>
    </source>
</evidence>
<dbReference type="SUPFAM" id="SSF50249">
    <property type="entry name" value="Nucleic acid-binding proteins"/>
    <property type="match status" value="1"/>
</dbReference>
<evidence type="ECO:0000256" key="2">
    <source>
        <dbReference type="ARBA" id="ARBA00022540"/>
    </source>
</evidence>
<dbReference type="GO" id="GO:0043022">
    <property type="term" value="F:ribosome binding"/>
    <property type="evidence" value="ECO:0007669"/>
    <property type="project" value="UniProtKB-UniRule"/>
</dbReference>
<keyword evidence="3 4" id="KW-0648">Protein biosynthesis</keyword>
<name>A0A2Z4Y4S6_SUMC1</name>
<dbReference type="EMBL" id="CP030759">
    <property type="protein sequence ID" value="AXA36140.1"/>
    <property type="molecule type" value="Genomic_DNA"/>
</dbReference>
<dbReference type="Gene3D" id="2.40.50.140">
    <property type="entry name" value="Nucleic acid-binding proteins"/>
    <property type="match status" value="1"/>
</dbReference>
<evidence type="ECO:0000259" key="6">
    <source>
        <dbReference type="PROSITE" id="PS50832"/>
    </source>
</evidence>
<comment type="subcellular location">
    <subcellularLocation>
        <location evidence="4">Cytoplasm</location>
    </subcellularLocation>
</comment>
<feature type="domain" description="S1-like" evidence="6">
    <location>
        <begin position="32"/>
        <end position="107"/>
    </location>
</feature>
<keyword evidence="4" id="KW-0699">rRNA-binding</keyword>
<accession>A0A2Z4Y4S6</accession>
<sequence>MNENCAGFVRLARVVCALKRNPNKRKKNSETRPVHESAEKGIELDGTIIEPLPNCMFRVELENGMTVLAHISGKMRMNFIRVLPGDKVRVELSPYDLTRGRITYRFK</sequence>
<dbReference type="InterPro" id="IPR012340">
    <property type="entry name" value="NA-bd_OB-fold"/>
</dbReference>
<evidence type="ECO:0000256" key="4">
    <source>
        <dbReference type="HAMAP-Rule" id="MF_00075"/>
    </source>
</evidence>
<keyword evidence="4" id="KW-0963">Cytoplasm</keyword>
<dbReference type="GO" id="GO:0005829">
    <property type="term" value="C:cytosol"/>
    <property type="evidence" value="ECO:0007669"/>
    <property type="project" value="TreeGrafter"/>
</dbReference>
<dbReference type="HAMAP" id="MF_00075">
    <property type="entry name" value="IF_1"/>
    <property type="match status" value="1"/>
</dbReference>
<evidence type="ECO:0000256" key="3">
    <source>
        <dbReference type="ARBA" id="ARBA00022917"/>
    </source>
</evidence>
<keyword evidence="2 4" id="KW-0396">Initiation factor</keyword>
<reference evidence="7 8" key="1">
    <citation type="submission" date="2018-05" db="EMBL/GenBank/DDBJ databases">
        <title>A metagenomic window into the 2 km-deep terrestrial subsurface aquifer revealed taxonomically and functionally diverse microbial community comprising novel uncultured bacterial lineages.</title>
        <authorList>
            <person name="Kadnikov V.V."/>
            <person name="Mardanov A.V."/>
            <person name="Beletsky A.V."/>
            <person name="Banks D."/>
            <person name="Pimenov N.V."/>
            <person name="Frank Y.A."/>
            <person name="Karnachuk O.V."/>
            <person name="Ravin N.V."/>
        </authorList>
    </citation>
    <scope>NUCLEOTIDE SEQUENCE [LARGE SCALE GENOMIC DNA]</scope>
    <source>
        <strain evidence="7">BY</strain>
    </source>
</reference>
<keyword evidence="4" id="KW-0694">RNA-binding</keyword>
<dbReference type="Proteomes" id="UP000262583">
    <property type="component" value="Chromosome"/>
</dbReference>
<comment type="function">
    <text evidence="4">One of the essential components for the initiation of protein synthesis. Stabilizes the binding of IF-2 and IF-3 on the 30S subunit to which N-formylmethionyl-tRNA(fMet) subsequently binds. Helps modulate mRNA selection, yielding the 30S pre-initiation complex (PIC). Upon addition of the 50S ribosomal subunit IF-1, IF-2 and IF-3 are released leaving the mature 70S translation initiation complex.</text>
</comment>
<proteinExistence type="inferred from homology"/>
<evidence type="ECO:0000313" key="7">
    <source>
        <dbReference type="EMBL" id="AXA36140.1"/>
    </source>
</evidence>
<dbReference type="Pfam" id="PF01176">
    <property type="entry name" value="eIF-1a"/>
    <property type="match status" value="1"/>
</dbReference>
<dbReference type="PANTHER" id="PTHR33370:SF1">
    <property type="entry name" value="TRANSLATION INITIATION FACTOR IF-1, CHLOROPLASTIC"/>
    <property type="match status" value="1"/>
</dbReference>
<dbReference type="PANTHER" id="PTHR33370">
    <property type="entry name" value="TRANSLATION INITIATION FACTOR IF-1, CHLOROPLASTIC"/>
    <property type="match status" value="1"/>
</dbReference>
<dbReference type="InterPro" id="IPR006196">
    <property type="entry name" value="RNA-binding_domain_S1_IF1"/>
</dbReference>
<dbReference type="KEGG" id="schv:BRCON_1363"/>
<evidence type="ECO:0000313" key="8">
    <source>
        <dbReference type="Proteomes" id="UP000262583"/>
    </source>
</evidence>
<evidence type="ECO:0000256" key="5">
    <source>
        <dbReference type="NCBIfam" id="TIGR00008"/>
    </source>
</evidence>
<protein>
    <recommendedName>
        <fullName evidence="4 5">Translation initiation factor IF-1</fullName>
    </recommendedName>
</protein>